<proteinExistence type="predicted"/>
<dbReference type="InterPro" id="IPR033304">
    <property type="entry name" value="DLEC1"/>
</dbReference>
<name>A0A0N1J4R8_LEPPY</name>
<keyword evidence="2" id="KW-1185">Reference proteome</keyword>
<evidence type="ECO:0000313" key="2">
    <source>
        <dbReference type="Proteomes" id="UP000037923"/>
    </source>
</evidence>
<dbReference type="GO" id="GO:0015631">
    <property type="term" value="F:tubulin binding"/>
    <property type="evidence" value="ECO:0007669"/>
    <property type="project" value="TreeGrafter"/>
</dbReference>
<dbReference type="EMBL" id="LGTL01000010">
    <property type="protein sequence ID" value="KPA79602.1"/>
    <property type="molecule type" value="Genomic_DNA"/>
</dbReference>
<comment type="caution">
    <text evidence="1">The sequence shown here is derived from an EMBL/GenBank/DDBJ whole genome shotgun (WGS) entry which is preliminary data.</text>
</comment>
<dbReference type="Proteomes" id="UP000037923">
    <property type="component" value="Unassembled WGS sequence"/>
</dbReference>
<dbReference type="GO" id="GO:0008285">
    <property type="term" value="P:negative regulation of cell population proliferation"/>
    <property type="evidence" value="ECO:0007669"/>
    <property type="project" value="InterPro"/>
</dbReference>
<dbReference type="VEuPathDB" id="TriTrypDB:LpyrH10_10_1720"/>
<gene>
    <name evidence="1" type="ORF">ABB37_05403</name>
</gene>
<dbReference type="Gene3D" id="2.60.40.10">
    <property type="entry name" value="Immunoglobulins"/>
    <property type="match status" value="1"/>
</dbReference>
<dbReference type="AlphaFoldDB" id="A0A0N1J4R8"/>
<dbReference type="GO" id="GO:0005929">
    <property type="term" value="C:cilium"/>
    <property type="evidence" value="ECO:0007669"/>
    <property type="project" value="TreeGrafter"/>
</dbReference>
<accession>A0A0N1J4R8</accession>
<sequence length="338" mass="36710">MASPSAELFSIVRCALWKSGRDEARELFSLSSSAAQDGAAGAERRFNPDETHVYTLDSMDALDVTIDAQTHSAAWHHHLSQQHHCTPATKETVEGMLKVQFLLTSTVSSMTNTQKTPAQLLPLRIPLIKPNIECRPGVIWFRPGQQRHDGRAQVAYTQTFTVYNTSAAAARFRIYPVPGSTADIRKKAAMDTFRAQQQLQLQRSVLAASVAASPAVASELVTANTMTTTVGVVGDDVHHSLMHKVKEVVKMPATAPPAEGRADLVYVDDPAQFTISPSEGVVPAASLGGEPAEVKIRVDFREFSSIRYESLFAVAIEGDPSVPPTYVVVRGDSRDTEV</sequence>
<dbReference type="GeneID" id="26905693"/>
<dbReference type="RefSeq" id="XP_015658041.1">
    <property type="nucleotide sequence ID" value="XM_015803399.1"/>
</dbReference>
<reference evidence="1 2" key="1">
    <citation type="submission" date="2015-07" db="EMBL/GenBank/DDBJ databases">
        <title>High-quality genome of monoxenous trypanosomatid Leptomonas pyrrhocoris.</title>
        <authorList>
            <person name="Flegontov P."/>
            <person name="Butenko A."/>
            <person name="Firsov S."/>
            <person name="Vlcek C."/>
            <person name="Logacheva M.D."/>
            <person name="Field M."/>
            <person name="Filatov D."/>
            <person name="Flegontova O."/>
            <person name="Gerasimov E."/>
            <person name="Jackson A.P."/>
            <person name="Kelly S."/>
            <person name="Opperdoes F."/>
            <person name="O'Reilly A."/>
            <person name="Votypka J."/>
            <person name="Yurchenko V."/>
            <person name="Lukes J."/>
        </authorList>
    </citation>
    <scope>NUCLEOTIDE SEQUENCE [LARGE SCALE GENOMIC DNA]</scope>
    <source>
        <strain evidence="1">H10</strain>
    </source>
</reference>
<dbReference type="PANTHER" id="PTHR46348:SF1">
    <property type="entry name" value="DELETED IN LUNG AND ESOPHAGEAL CANCER PROTEIN 1"/>
    <property type="match status" value="1"/>
</dbReference>
<organism evidence="1 2">
    <name type="scientific">Leptomonas pyrrhocoris</name>
    <name type="common">Firebug parasite</name>
    <dbReference type="NCBI Taxonomy" id="157538"/>
    <lineage>
        <taxon>Eukaryota</taxon>
        <taxon>Discoba</taxon>
        <taxon>Euglenozoa</taxon>
        <taxon>Kinetoplastea</taxon>
        <taxon>Metakinetoplastina</taxon>
        <taxon>Trypanosomatida</taxon>
        <taxon>Trypanosomatidae</taxon>
        <taxon>Leishmaniinae</taxon>
        <taxon>Leptomonas</taxon>
    </lineage>
</organism>
<evidence type="ECO:0000313" key="1">
    <source>
        <dbReference type="EMBL" id="KPA79602.1"/>
    </source>
</evidence>
<dbReference type="GO" id="GO:0005737">
    <property type="term" value="C:cytoplasm"/>
    <property type="evidence" value="ECO:0007669"/>
    <property type="project" value="TreeGrafter"/>
</dbReference>
<dbReference type="PANTHER" id="PTHR46348">
    <property type="entry name" value="DELETED IN LUNG AND ESOPHAGEAL CANCER PROTEIN 1"/>
    <property type="match status" value="1"/>
</dbReference>
<dbReference type="InterPro" id="IPR013783">
    <property type="entry name" value="Ig-like_fold"/>
</dbReference>
<protein>
    <submittedName>
        <fullName evidence="1">Uncharacterized protein</fullName>
    </submittedName>
</protein>